<proteinExistence type="predicted"/>
<gene>
    <name evidence="1" type="ORF">HMPREF1979_00006</name>
</gene>
<dbReference type="Proteomes" id="UP000016536">
    <property type="component" value="Unassembled WGS sequence"/>
</dbReference>
<accession>U1QVM5</accession>
<evidence type="ECO:0000313" key="1">
    <source>
        <dbReference type="EMBL" id="ERH25971.1"/>
    </source>
</evidence>
<organism evidence="1 2">
    <name type="scientific">Actinomyces johnsonii F0542</name>
    <dbReference type="NCBI Taxonomy" id="1321818"/>
    <lineage>
        <taxon>Bacteria</taxon>
        <taxon>Bacillati</taxon>
        <taxon>Actinomycetota</taxon>
        <taxon>Actinomycetes</taxon>
        <taxon>Actinomycetales</taxon>
        <taxon>Actinomycetaceae</taxon>
        <taxon>Actinomyces</taxon>
    </lineage>
</organism>
<comment type="caution">
    <text evidence="1">The sequence shown here is derived from an EMBL/GenBank/DDBJ whole genome shotgun (WGS) entry which is preliminary data.</text>
</comment>
<dbReference type="HOGENOM" id="CLU_2314110_0_0_11"/>
<evidence type="ECO:0000313" key="2">
    <source>
        <dbReference type="Proteomes" id="UP000016536"/>
    </source>
</evidence>
<sequence>MSIGPAGPDDDYGVLMWLLCAGWPKVMCPRRLWDQSSRIVSDDDTAHRSSRFAGDDLLNRQLLNPGRFHSPDRLISQLAHHSPHLHHPRLHRGPHLHPA</sequence>
<reference evidence="1 2" key="1">
    <citation type="submission" date="2013-08" db="EMBL/GenBank/DDBJ databases">
        <authorList>
            <person name="Weinstock G."/>
            <person name="Sodergren E."/>
            <person name="Wylie T."/>
            <person name="Fulton L."/>
            <person name="Fulton R."/>
            <person name="Fronick C."/>
            <person name="O'Laughlin M."/>
            <person name="Godfrey J."/>
            <person name="Miner T."/>
            <person name="Herter B."/>
            <person name="Appelbaum E."/>
            <person name="Cordes M."/>
            <person name="Lek S."/>
            <person name="Wollam A."/>
            <person name="Pepin K.H."/>
            <person name="Palsikar V.B."/>
            <person name="Mitreva M."/>
            <person name="Wilson R.K."/>
        </authorList>
    </citation>
    <scope>NUCLEOTIDE SEQUENCE [LARGE SCALE GENOMIC DNA]</scope>
    <source>
        <strain evidence="1 2">F0542</strain>
    </source>
</reference>
<dbReference type="EMBL" id="AWSE01000001">
    <property type="protein sequence ID" value="ERH25971.1"/>
    <property type="molecule type" value="Genomic_DNA"/>
</dbReference>
<name>U1QVM5_9ACTO</name>
<protein>
    <submittedName>
        <fullName evidence="1">Uncharacterized protein</fullName>
    </submittedName>
</protein>
<keyword evidence="2" id="KW-1185">Reference proteome</keyword>
<dbReference type="AlphaFoldDB" id="U1QVM5"/>